<keyword evidence="5 8" id="KW-0812">Transmembrane</keyword>
<comment type="caution">
    <text evidence="9">The sequence shown here is derived from an EMBL/GenBank/DDBJ whole genome shotgun (WGS) entry which is preliminary data.</text>
</comment>
<evidence type="ECO:0000256" key="7">
    <source>
        <dbReference type="ARBA" id="ARBA00023136"/>
    </source>
</evidence>
<accession>A0A7W9L3Z5</accession>
<protein>
    <submittedName>
        <fullName evidence="9">Putative membrane protein</fullName>
    </submittedName>
</protein>
<evidence type="ECO:0000256" key="6">
    <source>
        <dbReference type="ARBA" id="ARBA00022989"/>
    </source>
</evidence>
<evidence type="ECO:0000313" key="10">
    <source>
        <dbReference type="Proteomes" id="UP000523821"/>
    </source>
</evidence>
<keyword evidence="7 8" id="KW-0472">Membrane</keyword>
<comment type="subcellular location">
    <subcellularLocation>
        <location evidence="1">Cell inner membrane</location>
        <topology evidence="1">Multi-pass membrane protein</topology>
    </subcellularLocation>
</comment>
<dbReference type="AlphaFoldDB" id="A0A7W9L3Z5"/>
<gene>
    <name evidence="9" type="ORF">GGQ63_004160</name>
</gene>
<comment type="similarity">
    <text evidence="2">Belongs to the UPF0283 family.</text>
</comment>
<keyword evidence="3" id="KW-1003">Cell membrane</keyword>
<evidence type="ECO:0000256" key="3">
    <source>
        <dbReference type="ARBA" id="ARBA00022475"/>
    </source>
</evidence>
<evidence type="ECO:0000256" key="2">
    <source>
        <dbReference type="ARBA" id="ARBA00008255"/>
    </source>
</evidence>
<evidence type="ECO:0000256" key="8">
    <source>
        <dbReference type="SAM" id="Phobius"/>
    </source>
</evidence>
<keyword evidence="6 8" id="KW-1133">Transmembrane helix</keyword>
<dbReference type="PANTHER" id="PTHR39342">
    <property type="entry name" value="UPF0283 MEMBRANE PROTEIN YCJF"/>
    <property type="match status" value="1"/>
</dbReference>
<dbReference type="EMBL" id="JACHOO010000012">
    <property type="protein sequence ID" value="MBB5755062.1"/>
    <property type="molecule type" value="Genomic_DNA"/>
</dbReference>
<dbReference type="GO" id="GO:0005886">
    <property type="term" value="C:plasma membrane"/>
    <property type="evidence" value="ECO:0007669"/>
    <property type="project" value="UniProtKB-SubCell"/>
</dbReference>
<dbReference type="Proteomes" id="UP000523821">
    <property type="component" value="Unassembled WGS sequence"/>
</dbReference>
<name>A0A7W9L3Z5_9HYPH</name>
<dbReference type="InterPro" id="IPR006507">
    <property type="entry name" value="UPF0283"/>
</dbReference>
<feature type="transmembrane region" description="Helical" evidence="8">
    <location>
        <begin position="90"/>
        <end position="111"/>
    </location>
</feature>
<dbReference type="Pfam" id="PF05128">
    <property type="entry name" value="DUF697"/>
    <property type="match status" value="1"/>
</dbReference>
<feature type="transmembrane region" description="Helical" evidence="8">
    <location>
        <begin position="57"/>
        <end position="78"/>
    </location>
</feature>
<organism evidence="9 10">
    <name type="scientific">Prosthecomicrobium pneumaticum</name>
    <dbReference type="NCBI Taxonomy" id="81895"/>
    <lineage>
        <taxon>Bacteria</taxon>
        <taxon>Pseudomonadati</taxon>
        <taxon>Pseudomonadota</taxon>
        <taxon>Alphaproteobacteria</taxon>
        <taxon>Hyphomicrobiales</taxon>
        <taxon>Kaistiaceae</taxon>
        <taxon>Prosthecomicrobium</taxon>
    </lineage>
</organism>
<dbReference type="PANTHER" id="PTHR39342:SF1">
    <property type="entry name" value="UPF0283 MEMBRANE PROTEIN YCJF"/>
    <property type="match status" value="1"/>
</dbReference>
<evidence type="ECO:0000256" key="4">
    <source>
        <dbReference type="ARBA" id="ARBA00022519"/>
    </source>
</evidence>
<keyword evidence="10" id="KW-1185">Reference proteome</keyword>
<dbReference type="InterPro" id="IPR021147">
    <property type="entry name" value="DUF697"/>
</dbReference>
<dbReference type="RefSeq" id="WP_183858491.1">
    <property type="nucleotide sequence ID" value="NZ_JACHOO010000012.1"/>
</dbReference>
<dbReference type="NCBIfam" id="TIGR01620">
    <property type="entry name" value="hyp_HI0043"/>
    <property type="match status" value="1"/>
</dbReference>
<evidence type="ECO:0000256" key="5">
    <source>
        <dbReference type="ARBA" id="ARBA00022692"/>
    </source>
</evidence>
<feature type="transmembrane region" description="Helical" evidence="8">
    <location>
        <begin position="206"/>
        <end position="231"/>
    </location>
</feature>
<proteinExistence type="inferred from homology"/>
<evidence type="ECO:0000256" key="1">
    <source>
        <dbReference type="ARBA" id="ARBA00004429"/>
    </source>
</evidence>
<keyword evidence="4" id="KW-0997">Cell inner membrane</keyword>
<reference evidence="9 10" key="1">
    <citation type="submission" date="2020-08" db="EMBL/GenBank/DDBJ databases">
        <title>Genomic Encyclopedia of Type Strains, Phase IV (KMG-IV): sequencing the most valuable type-strain genomes for metagenomic binning, comparative biology and taxonomic classification.</title>
        <authorList>
            <person name="Goeker M."/>
        </authorList>
    </citation>
    <scope>NUCLEOTIDE SEQUENCE [LARGE SCALE GENOMIC DNA]</scope>
    <source>
        <strain evidence="9 10">DSM 16268</strain>
    </source>
</reference>
<evidence type="ECO:0000313" key="9">
    <source>
        <dbReference type="EMBL" id="MBB5755062.1"/>
    </source>
</evidence>
<sequence length="343" mass="36111">MTETPRRPTAFRLDEVELVTDPDAAPRRPAGRPVVLAEPPSAEALPAPVRPRRPFRFAGLLGAAASGLVALGLGLAIDTLVRDLFARTEWLGWLGLAFTALFVFALLAILVRELAGLLRLSRIGDLRDAAEAAAATDDRSAARTVLKSLVPLYADRPETARARKALAGHMDEIIDGRDLIGLGERELLAPLDAAARAMVLSAAKRVTLVTAISPRAVVDLMFVLVTILGLVRRLGRLYGGRPGTLGFLRLARAVLGHLAVTGGMAAGDSIVQQIVGHGVAARLSARLGEGVVNGILTARVGIAAIEVCRPLPFIAGRPPALSDVMAELMKLGARRPDGPPPEA</sequence>